<reference evidence="2 3" key="1">
    <citation type="journal article" date="2015" name="Genome Biol.">
        <title>Comparative genomics of Steinernema reveals deeply conserved gene regulatory networks.</title>
        <authorList>
            <person name="Dillman A.R."/>
            <person name="Macchietto M."/>
            <person name="Porter C.F."/>
            <person name="Rogers A."/>
            <person name="Williams B."/>
            <person name="Antoshechkin I."/>
            <person name="Lee M.M."/>
            <person name="Goodwin Z."/>
            <person name="Lu X."/>
            <person name="Lewis E.E."/>
            <person name="Goodrich-Blair H."/>
            <person name="Stock S.P."/>
            <person name="Adams B.J."/>
            <person name="Sternberg P.W."/>
            <person name="Mortazavi A."/>
        </authorList>
    </citation>
    <scope>NUCLEOTIDE SEQUENCE [LARGE SCALE GENOMIC DNA]</scope>
    <source>
        <strain evidence="2 3">ALL</strain>
    </source>
</reference>
<sequence>MFFTRERFTLFAKCKSKPLPTRADFTPSPADRPPTVMTSSSATLPTTTTTRTSLVGRRVRVDKADRIANVRGPAGREEGTEGARLRRPTGDGLRGRRV</sequence>
<reference evidence="2 3" key="2">
    <citation type="journal article" date="2019" name="G3 (Bethesda)">
        <title>Hybrid Assembly of the Genome of the Entomopathogenic Nematode Steinernema carpocapsae Identifies the X-Chromosome.</title>
        <authorList>
            <person name="Serra L."/>
            <person name="Macchietto M."/>
            <person name="Macias-Munoz A."/>
            <person name="McGill C.J."/>
            <person name="Rodriguez I.M."/>
            <person name="Rodriguez B."/>
            <person name="Murad R."/>
            <person name="Mortazavi A."/>
        </authorList>
    </citation>
    <scope>NUCLEOTIDE SEQUENCE [LARGE SCALE GENOMIC DNA]</scope>
    <source>
        <strain evidence="2 3">ALL</strain>
    </source>
</reference>
<dbReference type="EMBL" id="AZBU02000001">
    <property type="protein sequence ID" value="TMS39333.1"/>
    <property type="molecule type" value="Genomic_DNA"/>
</dbReference>
<name>A0A4V6I8L1_STECR</name>
<feature type="region of interest" description="Disordered" evidence="1">
    <location>
        <begin position="64"/>
        <end position="98"/>
    </location>
</feature>
<evidence type="ECO:0000256" key="1">
    <source>
        <dbReference type="SAM" id="MobiDB-lite"/>
    </source>
</evidence>
<feature type="compositionally biased region" description="Basic and acidic residues" evidence="1">
    <location>
        <begin position="64"/>
        <end position="84"/>
    </location>
</feature>
<evidence type="ECO:0000313" key="3">
    <source>
        <dbReference type="Proteomes" id="UP000298663"/>
    </source>
</evidence>
<dbReference type="Proteomes" id="UP000298663">
    <property type="component" value="Chromosome X"/>
</dbReference>
<dbReference type="AlphaFoldDB" id="A0A4V6I8L1"/>
<dbReference type="EMBL" id="CM016762">
    <property type="protein sequence ID" value="TMS39333.1"/>
    <property type="molecule type" value="Genomic_DNA"/>
</dbReference>
<protein>
    <submittedName>
        <fullName evidence="2">Uncharacterized protein</fullName>
    </submittedName>
</protein>
<organism evidence="2 3">
    <name type="scientific">Steinernema carpocapsae</name>
    <name type="common">Entomopathogenic nematode</name>
    <dbReference type="NCBI Taxonomy" id="34508"/>
    <lineage>
        <taxon>Eukaryota</taxon>
        <taxon>Metazoa</taxon>
        <taxon>Ecdysozoa</taxon>
        <taxon>Nematoda</taxon>
        <taxon>Chromadorea</taxon>
        <taxon>Rhabditida</taxon>
        <taxon>Tylenchina</taxon>
        <taxon>Panagrolaimomorpha</taxon>
        <taxon>Strongyloidoidea</taxon>
        <taxon>Steinernematidae</taxon>
        <taxon>Steinernema</taxon>
    </lineage>
</organism>
<proteinExistence type="predicted"/>
<feature type="compositionally biased region" description="Low complexity" evidence="1">
    <location>
        <begin position="38"/>
        <end position="49"/>
    </location>
</feature>
<feature type="region of interest" description="Disordered" evidence="1">
    <location>
        <begin position="18"/>
        <end position="49"/>
    </location>
</feature>
<accession>A0A4V6I8L1</accession>
<gene>
    <name evidence="2" type="ORF">L596_005876</name>
</gene>
<evidence type="ECO:0000313" key="2">
    <source>
        <dbReference type="EMBL" id="TMS39333.1"/>
    </source>
</evidence>
<comment type="caution">
    <text evidence="2">The sequence shown here is derived from an EMBL/GenBank/DDBJ whole genome shotgun (WGS) entry which is preliminary data.</text>
</comment>
<keyword evidence="3" id="KW-1185">Reference proteome</keyword>